<protein>
    <submittedName>
        <fullName evidence="1">Uncharacterized protein</fullName>
    </submittedName>
</protein>
<dbReference type="AlphaFoldDB" id="A0A0A9C4X3"/>
<sequence length="26" mass="3002">MVYVDRLSKIKISSLVIVIFSRFSIS</sequence>
<reference evidence="1" key="1">
    <citation type="submission" date="2014-09" db="EMBL/GenBank/DDBJ databases">
        <authorList>
            <person name="Magalhaes I.L.F."/>
            <person name="Oliveira U."/>
            <person name="Santos F.R."/>
            <person name="Vidigal T.H.D.A."/>
            <person name="Brescovit A.D."/>
            <person name="Santos A.J."/>
        </authorList>
    </citation>
    <scope>NUCLEOTIDE SEQUENCE</scope>
    <source>
        <tissue evidence="1">Shoot tissue taken approximately 20 cm above the soil surface</tissue>
    </source>
</reference>
<name>A0A0A9C4X3_ARUDO</name>
<organism evidence="1">
    <name type="scientific">Arundo donax</name>
    <name type="common">Giant reed</name>
    <name type="synonym">Donax arundinaceus</name>
    <dbReference type="NCBI Taxonomy" id="35708"/>
    <lineage>
        <taxon>Eukaryota</taxon>
        <taxon>Viridiplantae</taxon>
        <taxon>Streptophyta</taxon>
        <taxon>Embryophyta</taxon>
        <taxon>Tracheophyta</taxon>
        <taxon>Spermatophyta</taxon>
        <taxon>Magnoliopsida</taxon>
        <taxon>Liliopsida</taxon>
        <taxon>Poales</taxon>
        <taxon>Poaceae</taxon>
        <taxon>PACMAD clade</taxon>
        <taxon>Arundinoideae</taxon>
        <taxon>Arundineae</taxon>
        <taxon>Arundo</taxon>
    </lineage>
</organism>
<accession>A0A0A9C4X3</accession>
<reference evidence="1" key="2">
    <citation type="journal article" date="2015" name="Data Brief">
        <title>Shoot transcriptome of the giant reed, Arundo donax.</title>
        <authorList>
            <person name="Barrero R.A."/>
            <person name="Guerrero F.D."/>
            <person name="Moolhuijzen P."/>
            <person name="Goolsby J.A."/>
            <person name="Tidwell J."/>
            <person name="Bellgard S.E."/>
            <person name="Bellgard M.I."/>
        </authorList>
    </citation>
    <scope>NUCLEOTIDE SEQUENCE</scope>
    <source>
        <tissue evidence="1">Shoot tissue taken approximately 20 cm above the soil surface</tissue>
    </source>
</reference>
<proteinExistence type="predicted"/>
<evidence type="ECO:0000313" key="1">
    <source>
        <dbReference type="EMBL" id="JAD68455.1"/>
    </source>
</evidence>
<dbReference type="EMBL" id="GBRH01229440">
    <property type="protein sequence ID" value="JAD68455.1"/>
    <property type="molecule type" value="Transcribed_RNA"/>
</dbReference>